<name>A0A1G7C4A3_9ACTN</name>
<evidence type="ECO:0000313" key="5">
    <source>
        <dbReference type="Proteomes" id="UP000198949"/>
    </source>
</evidence>
<dbReference type="EMBL" id="FNAD01000018">
    <property type="protein sequence ID" value="SDE34083.1"/>
    <property type="molecule type" value="Genomic_DNA"/>
</dbReference>
<evidence type="ECO:0000256" key="2">
    <source>
        <dbReference type="SAM" id="Phobius"/>
    </source>
</evidence>
<feature type="transmembrane region" description="Helical" evidence="2">
    <location>
        <begin position="18"/>
        <end position="38"/>
    </location>
</feature>
<gene>
    <name evidence="4" type="ORF">SAMN05216270_118136</name>
</gene>
<evidence type="ECO:0000256" key="1">
    <source>
        <dbReference type="SAM" id="MobiDB-lite"/>
    </source>
</evidence>
<feature type="compositionally biased region" description="Acidic residues" evidence="1">
    <location>
        <begin position="112"/>
        <end position="121"/>
    </location>
</feature>
<organism evidence="4 5">
    <name type="scientific">Glycomyces harbinensis</name>
    <dbReference type="NCBI Taxonomy" id="58114"/>
    <lineage>
        <taxon>Bacteria</taxon>
        <taxon>Bacillati</taxon>
        <taxon>Actinomycetota</taxon>
        <taxon>Actinomycetes</taxon>
        <taxon>Glycomycetales</taxon>
        <taxon>Glycomycetaceae</taxon>
        <taxon>Glycomyces</taxon>
    </lineage>
</organism>
<keyword evidence="5" id="KW-1185">Reference proteome</keyword>
<dbReference type="SUPFAM" id="SSF49384">
    <property type="entry name" value="Carbohydrate-binding domain"/>
    <property type="match status" value="1"/>
</dbReference>
<feature type="domain" description="CBM2" evidence="3">
    <location>
        <begin position="126"/>
        <end position="217"/>
    </location>
</feature>
<dbReference type="InterPro" id="IPR001919">
    <property type="entry name" value="CBD2"/>
</dbReference>
<evidence type="ECO:0000259" key="3">
    <source>
        <dbReference type="SMART" id="SM00637"/>
    </source>
</evidence>
<sequence>MHRTGDVPARRGRLHGRLLHVLGGFSALVAVIALWQLGVFGGDPDREPVGAVDGPETAWQSPGEESTSAPHSAEAASATIESPSESSAAATSDAPSDDAGSSAAAEETSAREEEEEVDDIPSDASCSATLTLEEAWDDSVEVSVEVVNTGGTELESWSIDLDIDDSDIEHYWSMRELGWDWYGSEDWNGRLDPDENAVVGFQAETDRGFELPASVQCEARV</sequence>
<dbReference type="InterPro" id="IPR008965">
    <property type="entry name" value="CBM2/CBM3_carb-bd_dom_sf"/>
</dbReference>
<dbReference type="SMART" id="SM00637">
    <property type="entry name" value="CBD_II"/>
    <property type="match status" value="1"/>
</dbReference>
<dbReference type="GO" id="GO:0004553">
    <property type="term" value="F:hydrolase activity, hydrolyzing O-glycosyl compounds"/>
    <property type="evidence" value="ECO:0007669"/>
    <property type="project" value="InterPro"/>
</dbReference>
<proteinExistence type="predicted"/>
<feature type="compositionally biased region" description="Low complexity" evidence="1">
    <location>
        <begin position="72"/>
        <end position="107"/>
    </location>
</feature>
<dbReference type="GO" id="GO:0005975">
    <property type="term" value="P:carbohydrate metabolic process"/>
    <property type="evidence" value="ECO:0007669"/>
    <property type="project" value="InterPro"/>
</dbReference>
<dbReference type="AlphaFoldDB" id="A0A1G7C4A3"/>
<dbReference type="GO" id="GO:0030247">
    <property type="term" value="F:polysaccharide binding"/>
    <property type="evidence" value="ECO:0007669"/>
    <property type="project" value="InterPro"/>
</dbReference>
<feature type="compositionally biased region" description="Polar residues" evidence="1">
    <location>
        <begin position="58"/>
        <end position="70"/>
    </location>
</feature>
<dbReference type="OrthoDB" id="5198558at2"/>
<keyword evidence="2" id="KW-1133">Transmembrane helix</keyword>
<keyword evidence="2" id="KW-0472">Membrane</keyword>
<feature type="region of interest" description="Disordered" evidence="1">
    <location>
        <begin position="46"/>
        <end position="124"/>
    </location>
</feature>
<keyword evidence="2" id="KW-0812">Transmembrane</keyword>
<dbReference type="Proteomes" id="UP000198949">
    <property type="component" value="Unassembled WGS sequence"/>
</dbReference>
<dbReference type="RefSeq" id="WP_091039974.1">
    <property type="nucleotide sequence ID" value="NZ_FNAD01000018.1"/>
</dbReference>
<evidence type="ECO:0000313" key="4">
    <source>
        <dbReference type="EMBL" id="SDE34083.1"/>
    </source>
</evidence>
<dbReference type="STRING" id="58114.SAMN05216270_118136"/>
<dbReference type="Gene3D" id="2.60.40.290">
    <property type="match status" value="1"/>
</dbReference>
<protein>
    <submittedName>
        <fullName evidence="4">Cellulose binding domain-containing protein</fullName>
    </submittedName>
</protein>
<reference evidence="5" key="1">
    <citation type="submission" date="2016-10" db="EMBL/GenBank/DDBJ databases">
        <authorList>
            <person name="Varghese N."/>
            <person name="Submissions S."/>
        </authorList>
    </citation>
    <scope>NUCLEOTIDE SEQUENCE [LARGE SCALE GENOMIC DNA]</scope>
    <source>
        <strain evidence="5">CGMCC 4.3516</strain>
    </source>
</reference>
<dbReference type="InterPro" id="IPR012291">
    <property type="entry name" value="CBM2_carb-bd_dom_sf"/>
</dbReference>
<dbReference type="Pfam" id="PF00553">
    <property type="entry name" value="CBM_2"/>
    <property type="match status" value="1"/>
</dbReference>
<accession>A0A1G7C4A3</accession>